<sequence>MTDPHTSPPPWSSRPFGPADLAAVLALFEEPDFHYRTDQPDTRSTAEIVALLGDDTRVLLAGGRVVGLYALSPDGAEHGGGFLLTLRLSRAVPESWWAAAYAEVELAGHWHHEIVRLSTRFASHDARGLRVARRLPLVEEGVLAEVTARDGDRFGQVFFARVWSPAG</sequence>
<evidence type="ECO:0008006" key="3">
    <source>
        <dbReference type="Google" id="ProtNLM"/>
    </source>
</evidence>
<proteinExistence type="predicted"/>
<evidence type="ECO:0000313" key="1">
    <source>
        <dbReference type="EMBL" id="MDT0267364.1"/>
    </source>
</evidence>
<dbReference type="InterPro" id="IPR016181">
    <property type="entry name" value="Acyl_CoA_acyltransferase"/>
</dbReference>
<comment type="caution">
    <text evidence="1">The sequence shown here is derived from an EMBL/GenBank/DDBJ whole genome shotgun (WGS) entry which is preliminary data.</text>
</comment>
<keyword evidence="2" id="KW-1185">Reference proteome</keyword>
<dbReference type="Proteomes" id="UP001183410">
    <property type="component" value="Unassembled WGS sequence"/>
</dbReference>
<name>A0ABU2JS73_9ACTN</name>
<dbReference type="EMBL" id="JAVREO010000007">
    <property type="protein sequence ID" value="MDT0267364.1"/>
    <property type="molecule type" value="Genomic_DNA"/>
</dbReference>
<protein>
    <recommendedName>
        <fullName evidence="3">GNAT family N-acetyltransferase</fullName>
    </recommendedName>
</protein>
<evidence type="ECO:0000313" key="2">
    <source>
        <dbReference type="Proteomes" id="UP001183410"/>
    </source>
</evidence>
<dbReference type="RefSeq" id="WP_311667426.1">
    <property type="nucleotide sequence ID" value="NZ_JAVREO010000007.1"/>
</dbReference>
<dbReference type="SUPFAM" id="SSF55729">
    <property type="entry name" value="Acyl-CoA N-acyltransferases (Nat)"/>
    <property type="match status" value="1"/>
</dbReference>
<accession>A0ABU2JS73</accession>
<gene>
    <name evidence="1" type="ORF">RM844_13820</name>
</gene>
<organism evidence="1 2">
    <name type="scientific">Streptomyces chisholmiae</name>
    <dbReference type="NCBI Taxonomy" id="3075540"/>
    <lineage>
        <taxon>Bacteria</taxon>
        <taxon>Bacillati</taxon>
        <taxon>Actinomycetota</taxon>
        <taxon>Actinomycetes</taxon>
        <taxon>Kitasatosporales</taxon>
        <taxon>Streptomycetaceae</taxon>
        <taxon>Streptomyces</taxon>
    </lineage>
</organism>
<reference evidence="2" key="1">
    <citation type="submission" date="2023-07" db="EMBL/GenBank/DDBJ databases">
        <title>30 novel species of actinomycetes from the DSMZ collection.</title>
        <authorList>
            <person name="Nouioui I."/>
        </authorList>
    </citation>
    <scope>NUCLEOTIDE SEQUENCE [LARGE SCALE GENOMIC DNA]</scope>
    <source>
        <strain evidence="2">DSM 44915</strain>
    </source>
</reference>